<dbReference type="SFLD" id="SFLDG01018">
    <property type="entry name" value="Squalene/Phytoene_Synthase_Lik"/>
    <property type="match status" value="1"/>
</dbReference>
<keyword evidence="3" id="KW-0125">Carotenoid biosynthesis</keyword>
<evidence type="ECO:0000256" key="2">
    <source>
        <dbReference type="ARBA" id="ARBA00022679"/>
    </source>
</evidence>
<keyword evidence="2" id="KW-0808">Transferase</keyword>
<dbReference type="InterPro" id="IPR033904">
    <property type="entry name" value="Trans_IPPS_HH"/>
</dbReference>
<organism evidence="4 5">
    <name type="scientific">Priestia koreensis</name>
    <dbReference type="NCBI Taxonomy" id="284581"/>
    <lineage>
        <taxon>Bacteria</taxon>
        <taxon>Bacillati</taxon>
        <taxon>Bacillota</taxon>
        <taxon>Bacilli</taxon>
        <taxon>Bacillales</taxon>
        <taxon>Bacillaceae</taxon>
        <taxon>Priestia</taxon>
    </lineage>
</organism>
<gene>
    <name evidence="4" type="ORF">AMD01_00380</name>
</gene>
<protein>
    <submittedName>
        <fullName evidence="4">Phytoene synthase</fullName>
    </submittedName>
</protein>
<dbReference type="CDD" id="cd00683">
    <property type="entry name" value="Trans_IPPS_HH"/>
    <property type="match status" value="1"/>
</dbReference>
<proteinExistence type="predicted"/>
<evidence type="ECO:0000256" key="3">
    <source>
        <dbReference type="ARBA" id="ARBA00022746"/>
    </source>
</evidence>
<dbReference type="Gene3D" id="1.10.600.10">
    <property type="entry name" value="Farnesyl Diphosphate Synthase"/>
    <property type="match status" value="1"/>
</dbReference>
<dbReference type="PANTHER" id="PTHR31480">
    <property type="entry name" value="BIFUNCTIONAL LYCOPENE CYCLASE/PHYTOENE SYNTHASE"/>
    <property type="match status" value="1"/>
</dbReference>
<accession>A0A0M0LGT1</accession>
<dbReference type="SFLD" id="SFLDG01212">
    <property type="entry name" value="Phytoene_synthase_like"/>
    <property type="match status" value="1"/>
</dbReference>
<dbReference type="GO" id="GO:0004311">
    <property type="term" value="F:geranylgeranyl diphosphate synthase activity"/>
    <property type="evidence" value="ECO:0007669"/>
    <property type="project" value="InterPro"/>
</dbReference>
<comment type="caution">
    <text evidence="4">The sequence shown here is derived from an EMBL/GenBank/DDBJ whole genome shotgun (WGS) entry which is preliminary data.</text>
</comment>
<dbReference type="InterPro" id="IPR019845">
    <property type="entry name" value="Squalene/phytoene_synthase_CS"/>
</dbReference>
<dbReference type="OrthoDB" id="9787280at2"/>
<dbReference type="SUPFAM" id="SSF48576">
    <property type="entry name" value="Terpenoid synthases"/>
    <property type="match status" value="1"/>
</dbReference>
<dbReference type="SFLD" id="SFLDS00005">
    <property type="entry name" value="Isoprenoid_Synthase_Type_I"/>
    <property type="match status" value="1"/>
</dbReference>
<dbReference type="Pfam" id="PF00494">
    <property type="entry name" value="SQS_PSY"/>
    <property type="match status" value="1"/>
</dbReference>
<dbReference type="InterPro" id="IPR002060">
    <property type="entry name" value="Squ/phyt_synthse"/>
</dbReference>
<dbReference type="PROSITE" id="PS01045">
    <property type="entry name" value="SQUALEN_PHYTOEN_SYN_2"/>
    <property type="match status" value="1"/>
</dbReference>
<dbReference type="Proteomes" id="UP000037558">
    <property type="component" value="Unassembled WGS sequence"/>
</dbReference>
<dbReference type="InterPro" id="IPR008949">
    <property type="entry name" value="Isoprenoid_synthase_dom_sf"/>
</dbReference>
<evidence type="ECO:0000313" key="4">
    <source>
        <dbReference type="EMBL" id="KOO50264.1"/>
    </source>
</evidence>
<comment type="pathway">
    <text evidence="1">Carotenoid biosynthesis.</text>
</comment>
<dbReference type="PATRIC" id="fig|284581.3.peg.314"/>
<dbReference type="GO" id="GO:0016117">
    <property type="term" value="P:carotenoid biosynthetic process"/>
    <property type="evidence" value="ECO:0007669"/>
    <property type="project" value="UniProtKB-KW"/>
</dbReference>
<evidence type="ECO:0000313" key="5">
    <source>
        <dbReference type="Proteomes" id="UP000037558"/>
    </source>
</evidence>
<dbReference type="RefSeq" id="WP_053399410.1">
    <property type="nucleotide sequence ID" value="NZ_JAUKEN010000002.1"/>
</dbReference>
<keyword evidence="5" id="KW-1185">Reference proteome</keyword>
<evidence type="ECO:0000256" key="1">
    <source>
        <dbReference type="ARBA" id="ARBA00004829"/>
    </source>
</evidence>
<dbReference type="InterPro" id="IPR044843">
    <property type="entry name" value="Trans_IPPS_bact-type"/>
</dbReference>
<dbReference type="PROSITE" id="PS01044">
    <property type="entry name" value="SQUALEN_PHYTOEN_SYN_1"/>
    <property type="match status" value="1"/>
</dbReference>
<sequence>MKSIEKAYQQCEKVISHHSKTFYKAFSLLPKKQRNAVWAVYAFCRRVDDIVDEGNAPLQELQAFEEEFSLFKQGKLLHDDMWVALEDVFERFDMDVQPFDEMIVGQKMDLIKTSYETVEEVKHYSYHVASTVGLMLLPILAPKNHRLLREDGIALGIAMQITNILRDIGEDLERSRIYIPSEVMSRFGYTEEMLRNHEVNTAFISVWEFLAAEAEILYEQGLSSLHLYPMSSRIPLKGATFLYRAILKAVREQQYQVFGQKNFVTKEEKQKILALL</sequence>
<dbReference type="AlphaFoldDB" id="A0A0M0LGT1"/>
<dbReference type="GO" id="GO:0051996">
    <property type="term" value="F:squalene synthase [NAD(P)H] activity"/>
    <property type="evidence" value="ECO:0007669"/>
    <property type="project" value="InterPro"/>
</dbReference>
<dbReference type="EMBL" id="LILC01000002">
    <property type="protein sequence ID" value="KOO50264.1"/>
    <property type="molecule type" value="Genomic_DNA"/>
</dbReference>
<name>A0A0M0LGT1_9BACI</name>
<reference evidence="5" key="1">
    <citation type="submission" date="2015-08" db="EMBL/GenBank/DDBJ databases">
        <title>Fjat-14210 dsm16467.</title>
        <authorList>
            <person name="Liu B."/>
            <person name="Wang J."/>
            <person name="Zhu Y."/>
            <person name="Liu G."/>
            <person name="Chen Q."/>
            <person name="Chen Z."/>
            <person name="Lan J."/>
            <person name="Che J."/>
            <person name="Ge C."/>
            <person name="Shi H."/>
            <person name="Pan Z."/>
            <person name="Liu X."/>
        </authorList>
    </citation>
    <scope>NUCLEOTIDE SEQUENCE [LARGE SCALE GENOMIC DNA]</scope>
    <source>
        <strain evidence="5">DSM 16467</strain>
    </source>
</reference>
<dbReference type="STRING" id="284581.AMD01_00380"/>